<feature type="transmembrane region" description="Helical" evidence="2">
    <location>
        <begin position="67"/>
        <end position="84"/>
    </location>
</feature>
<evidence type="ECO:0000313" key="4">
    <source>
        <dbReference type="Proteomes" id="UP001162164"/>
    </source>
</evidence>
<feature type="region of interest" description="Disordered" evidence="1">
    <location>
        <begin position="379"/>
        <end position="403"/>
    </location>
</feature>
<gene>
    <name evidence="3" type="ORF">NQ317_013379</name>
</gene>
<name>A0ABQ9ITQ3_9CUCU</name>
<evidence type="ECO:0000313" key="3">
    <source>
        <dbReference type="EMBL" id="KAJ8964614.1"/>
    </source>
</evidence>
<keyword evidence="4" id="KW-1185">Reference proteome</keyword>
<evidence type="ECO:0000256" key="1">
    <source>
        <dbReference type="SAM" id="MobiDB-lite"/>
    </source>
</evidence>
<organism evidence="3 4">
    <name type="scientific">Molorchus minor</name>
    <dbReference type="NCBI Taxonomy" id="1323400"/>
    <lineage>
        <taxon>Eukaryota</taxon>
        <taxon>Metazoa</taxon>
        <taxon>Ecdysozoa</taxon>
        <taxon>Arthropoda</taxon>
        <taxon>Hexapoda</taxon>
        <taxon>Insecta</taxon>
        <taxon>Pterygota</taxon>
        <taxon>Neoptera</taxon>
        <taxon>Endopterygota</taxon>
        <taxon>Coleoptera</taxon>
        <taxon>Polyphaga</taxon>
        <taxon>Cucujiformia</taxon>
        <taxon>Chrysomeloidea</taxon>
        <taxon>Cerambycidae</taxon>
        <taxon>Lamiinae</taxon>
        <taxon>Monochamini</taxon>
        <taxon>Molorchus</taxon>
    </lineage>
</organism>
<protein>
    <submittedName>
        <fullName evidence="3">Uncharacterized protein</fullName>
    </submittedName>
</protein>
<comment type="caution">
    <text evidence="3">The sequence shown here is derived from an EMBL/GenBank/DDBJ whole genome shotgun (WGS) entry which is preliminary data.</text>
</comment>
<reference evidence="3" key="1">
    <citation type="journal article" date="2023" name="Insect Mol. Biol.">
        <title>Genome sequencing provides insights into the evolution of gene families encoding plant cell wall-degrading enzymes in longhorned beetles.</title>
        <authorList>
            <person name="Shin N.R."/>
            <person name="Okamura Y."/>
            <person name="Kirsch R."/>
            <person name="Pauchet Y."/>
        </authorList>
    </citation>
    <scope>NUCLEOTIDE SEQUENCE</scope>
    <source>
        <strain evidence="3">MMC_N1</strain>
    </source>
</reference>
<keyword evidence="2" id="KW-0472">Membrane</keyword>
<dbReference type="Proteomes" id="UP001162164">
    <property type="component" value="Unassembled WGS sequence"/>
</dbReference>
<keyword evidence="2" id="KW-0812">Transmembrane</keyword>
<dbReference type="EMBL" id="JAPWTJ010002762">
    <property type="protein sequence ID" value="KAJ8964614.1"/>
    <property type="molecule type" value="Genomic_DNA"/>
</dbReference>
<accession>A0ABQ9ITQ3</accession>
<sequence>MDINGRPIKWIPRKRSSLSDNCYLIQYQDSNIRRILESGLLLDEDLEVLLGVSESNSYQKTNNYRPSLFIFSSMLSIIGVSVLVKKYHIPVLIVPSVIFAVTSAAFELLRFRKIKNKKEIVGKLIEAISRTHKMNHNIKRYIKIRTELGNNSFWLENRKLKEFFDFLLQNEYELLKILTSVLERITVFNRELLDDFKCLLLLNPLENIQTNGQNIVDDWLLIIQRVQDIHVLFTSKFLSYIGIACSSNCSFEDDLNLLLDKTLPDIVKYLHIHNYLIKKQFMILRQPILKNSEYSLQSRRKPWNKRIVPKLRDTLICSVNNLSVIFEKSQNILDALENADDIEVNQFSDAIIDLRNHTFATYESLDLLCKLQGIVANSNSSNPARNKPPSLLRTDNLEKSCRQ</sequence>
<feature type="transmembrane region" description="Helical" evidence="2">
    <location>
        <begin position="90"/>
        <end position="109"/>
    </location>
</feature>
<evidence type="ECO:0000256" key="2">
    <source>
        <dbReference type="SAM" id="Phobius"/>
    </source>
</evidence>
<proteinExistence type="predicted"/>
<keyword evidence="2" id="KW-1133">Transmembrane helix</keyword>